<dbReference type="RefSeq" id="WP_344725058.1">
    <property type="nucleotide sequence ID" value="NZ_BAAAUS010000028.1"/>
</dbReference>
<dbReference type="EC" id="1.14.-.-" evidence="4"/>
<dbReference type="InterPro" id="IPR001128">
    <property type="entry name" value="Cyt_P450"/>
</dbReference>
<keyword evidence="5" id="KW-1185">Reference proteome</keyword>
<gene>
    <name evidence="4" type="ORF">ACFSJD_36220</name>
</gene>
<keyword evidence="2" id="KW-0349">Heme</keyword>
<dbReference type="InterPro" id="IPR036396">
    <property type="entry name" value="Cyt_P450_sf"/>
</dbReference>
<dbReference type="PROSITE" id="PS00086">
    <property type="entry name" value="CYTOCHROME_P450"/>
    <property type="match status" value="1"/>
</dbReference>
<dbReference type="InterPro" id="IPR017972">
    <property type="entry name" value="Cyt_P450_CS"/>
</dbReference>
<dbReference type="Gene3D" id="1.10.630.10">
    <property type="entry name" value="Cytochrome P450"/>
    <property type="match status" value="1"/>
</dbReference>
<protein>
    <submittedName>
        <fullName evidence="4">Cytochrome P450</fullName>
        <ecNumber evidence="4">1.14.-.-</ecNumber>
    </submittedName>
</protein>
<accession>A0ABW4FAC3</accession>
<keyword evidence="2" id="KW-0479">Metal-binding</keyword>
<organism evidence="4 5">
    <name type="scientific">Pseudonocardia yunnanensis</name>
    <dbReference type="NCBI Taxonomy" id="58107"/>
    <lineage>
        <taxon>Bacteria</taxon>
        <taxon>Bacillati</taxon>
        <taxon>Actinomycetota</taxon>
        <taxon>Actinomycetes</taxon>
        <taxon>Pseudonocardiales</taxon>
        <taxon>Pseudonocardiaceae</taxon>
        <taxon>Pseudonocardia</taxon>
    </lineage>
</organism>
<dbReference type="EMBL" id="JBHUCO010000054">
    <property type="protein sequence ID" value="MFD1522980.1"/>
    <property type="molecule type" value="Genomic_DNA"/>
</dbReference>
<reference evidence="5" key="1">
    <citation type="journal article" date="2019" name="Int. J. Syst. Evol. Microbiol.">
        <title>The Global Catalogue of Microorganisms (GCM) 10K type strain sequencing project: providing services to taxonomists for standard genome sequencing and annotation.</title>
        <authorList>
            <consortium name="The Broad Institute Genomics Platform"/>
            <consortium name="The Broad Institute Genome Sequencing Center for Infectious Disease"/>
            <person name="Wu L."/>
            <person name="Ma J."/>
        </authorList>
    </citation>
    <scope>NUCLEOTIDE SEQUENCE [LARGE SCALE GENOMIC DNA]</scope>
    <source>
        <strain evidence="5">CCM 7043</strain>
    </source>
</reference>
<dbReference type="PANTHER" id="PTHR46696:SF1">
    <property type="entry name" value="CYTOCHROME P450 YJIB-RELATED"/>
    <property type="match status" value="1"/>
</dbReference>
<dbReference type="Proteomes" id="UP001597114">
    <property type="component" value="Unassembled WGS sequence"/>
</dbReference>
<dbReference type="GO" id="GO:0016491">
    <property type="term" value="F:oxidoreductase activity"/>
    <property type="evidence" value="ECO:0007669"/>
    <property type="project" value="UniProtKB-KW"/>
</dbReference>
<evidence type="ECO:0000256" key="3">
    <source>
        <dbReference type="SAM" id="MobiDB-lite"/>
    </source>
</evidence>
<dbReference type="Pfam" id="PF00067">
    <property type="entry name" value="p450"/>
    <property type="match status" value="1"/>
</dbReference>
<evidence type="ECO:0000313" key="5">
    <source>
        <dbReference type="Proteomes" id="UP001597114"/>
    </source>
</evidence>
<comment type="similarity">
    <text evidence="1 2">Belongs to the cytochrome P450 family.</text>
</comment>
<dbReference type="CDD" id="cd11030">
    <property type="entry name" value="CYP105-like"/>
    <property type="match status" value="1"/>
</dbReference>
<sequence length="438" mass="48225">MTKAATNPTVRALADIPEYPMQRAAGCPFDPAPGLRALQAQAPIAKVRLWDGSTPWLVTRYADQRALLADSRISSDTTAPGYPHVSAGQRERRTQARSFLNMDDPEHARLRRMVTAPFTIKRVETLRPAIQQIVDDLIDQMLAGPTPVDLVEAFALPVPSLVICHLLGVPYTDHDFFQHTSKLLINRGTPPEVARQAQDTLNDYLDRLITDKLARPTDDLLSRLAHQQVRTGELTQQDLVKMAGLLLVAGHETTANMIALGTLALLQHPDQLAALRATTDPAMISSTVEELLRYLSIVHTGRRRVALTDIEIDDQLIHAGDGVILATEVGNRDEQVFADPDALDLHRDARTHVAFGFGVHQCLGQPLARVELQVVYGTLYRRIPTLRLGADLADISFKHDGAVYGVYELPVTWSTHPPETGEQTAGIHTESGEETSCE</sequence>
<dbReference type="PANTHER" id="PTHR46696">
    <property type="entry name" value="P450, PUTATIVE (EUROFUNG)-RELATED"/>
    <property type="match status" value="1"/>
</dbReference>
<evidence type="ECO:0000256" key="2">
    <source>
        <dbReference type="RuleBase" id="RU000461"/>
    </source>
</evidence>
<comment type="caution">
    <text evidence="4">The sequence shown here is derived from an EMBL/GenBank/DDBJ whole genome shotgun (WGS) entry which is preliminary data.</text>
</comment>
<evidence type="ECO:0000313" key="4">
    <source>
        <dbReference type="EMBL" id="MFD1522980.1"/>
    </source>
</evidence>
<keyword evidence="2" id="KW-0408">Iron</keyword>
<evidence type="ECO:0000256" key="1">
    <source>
        <dbReference type="ARBA" id="ARBA00010617"/>
    </source>
</evidence>
<dbReference type="PRINTS" id="PR00359">
    <property type="entry name" value="BP450"/>
</dbReference>
<dbReference type="SUPFAM" id="SSF48264">
    <property type="entry name" value="Cytochrome P450"/>
    <property type="match status" value="1"/>
</dbReference>
<proteinExistence type="inferred from homology"/>
<keyword evidence="2 4" id="KW-0560">Oxidoreductase</keyword>
<keyword evidence="2" id="KW-0503">Monooxygenase</keyword>
<dbReference type="PRINTS" id="PR00385">
    <property type="entry name" value="P450"/>
</dbReference>
<dbReference type="InterPro" id="IPR002397">
    <property type="entry name" value="Cyt_P450_B"/>
</dbReference>
<feature type="region of interest" description="Disordered" evidence="3">
    <location>
        <begin position="415"/>
        <end position="438"/>
    </location>
</feature>
<name>A0ABW4FAC3_9PSEU</name>